<dbReference type="eggNOG" id="ENOG502QQFA">
    <property type="taxonomic scope" value="Eukaryota"/>
</dbReference>
<feature type="compositionally biased region" description="Polar residues" evidence="2">
    <location>
        <begin position="593"/>
        <end position="602"/>
    </location>
</feature>
<keyword evidence="1" id="KW-0175">Coiled coil</keyword>
<dbReference type="Pfam" id="PF24851">
    <property type="entry name" value="DUF7725"/>
    <property type="match status" value="1"/>
</dbReference>
<gene>
    <name evidence="4" type="ORF">AMTR_s00019p00174630</name>
</gene>
<evidence type="ECO:0000256" key="1">
    <source>
        <dbReference type="SAM" id="Coils"/>
    </source>
</evidence>
<name>W1PGX8_AMBTC</name>
<feature type="compositionally biased region" description="Polar residues" evidence="2">
    <location>
        <begin position="770"/>
        <end position="786"/>
    </location>
</feature>
<feature type="region of interest" description="Disordered" evidence="2">
    <location>
        <begin position="616"/>
        <end position="640"/>
    </location>
</feature>
<dbReference type="Proteomes" id="UP000017836">
    <property type="component" value="Unassembled WGS sequence"/>
</dbReference>
<protein>
    <recommendedName>
        <fullName evidence="3">DUF7725 domain-containing protein</fullName>
    </recommendedName>
</protein>
<reference evidence="5" key="1">
    <citation type="journal article" date="2013" name="Science">
        <title>The Amborella genome and the evolution of flowering plants.</title>
        <authorList>
            <consortium name="Amborella Genome Project"/>
        </authorList>
    </citation>
    <scope>NUCLEOTIDE SEQUENCE [LARGE SCALE GENOMIC DNA]</scope>
</reference>
<evidence type="ECO:0000313" key="5">
    <source>
        <dbReference type="Proteomes" id="UP000017836"/>
    </source>
</evidence>
<proteinExistence type="predicted"/>
<dbReference type="AlphaFoldDB" id="W1PGX8"/>
<accession>W1PGX8</accession>
<feature type="compositionally biased region" description="Polar residues" evidence="2">
    <location>
        <begin position="561"/>
        <end position="579"/>
    </location>
</feature>
<feature type="compositionally biased region" description="Low complexity" evidence="2">
    <location>
        <begin position="864"/>
        <end position="873"/>
    </location>
</feature>
<dbReference type="HOGENOM" id="CLU_021138_0_0_1"/>
<evidence type="ECO:0000259" key="3">
    <source>
        <dbReference type="Pfam" id="PF24851"/>
    </source>
</evidence>
<feature type="region of interest" description="Disordered" evidence="2">
    <location>
        <begin position="1"/>
        <end position="24"/>
    </location>
</feature>
<feature type="region of interest" description="Disordered" evidence="2">
    <location>
        <begin position="816"/>
        <end position="883"/>
    </location>
</feature>
<organism evidence="4 5">
    <name type="scientific">Amborella trichopoda</name>
    <dbReference type="NCBI Taxonomy" id="13333"/>
    <lineage>
        <taxon>Eukaryota</taxon>
        <taxon>Viridiplantae</taxon>
        <taxon>Streptophyta</taxon>
        <taxon>Embryophyta</taxon>
        <taxon>Tracheophyta</taxon>
        <taxon>Spermatophyta</taxon>
        <taxon>Magnoliopsida</taxon>
        <taxon>Amborellales</taxon>
        <taxon>Amborellaceae</taxon>
        <taxon>Amborella</taxon>
    </lineage>
</organism>
<feature type="region of interest" description="Disordered" evidence="2">
    <location>
        <begin position="552"/>
        <end position="602"/>
    </location>
</feature>
<keyword evidence="5" id="KW-1185">Reference proteome</keyword>
<sequence length="883" mass="97847">MEAGAGRGEPLPMPSHSGRKEWRAVTENSIRASPVSEEIDLSKLTQSSDERTIYEVQQGSGPLDVDFCSITIDNVPNGDPLQQRLHDISTQREELQQMEIDLRAEFIARSEIMEMRKSFDAQLKEHANNAAKLKEQLQERERCLHELEMKMEEKERELRAIKIDNEAVWAKEDRLREQNKELATFRRERDNSDAERAQHLSQIHELKEHIQEKERQSQEMEEQHRAAQEAILYKDEQLREAQAWVARAQEMDALQSTANHSLQAELRERTDQFNQLWIGCQRQLAEMERHHLHTIQQLQLELAETRDRNGNFSENGRISRANTKDTTAYQNKGNQFDANEANGLNGNLGILTNGDIENGSHFVQASVASTHVEHAPGLPVVPPSLMSVSAFLPPGQAALHPFVMHQHNVAPSMPSANSHITQPHVGQFQPISAVPSHQHWQHQQVITETPQMTIQNQYHVSQTEHGHLRPEMHFDCDPSLERNLISSDYLEAHCNPDQKSGPTVIISSEEEQIQKLALNRSMASQQADHNIEGASQFPDQLELSENTCQNEHKDVSEGMVQPQTADGSRGLDSTNSVSVPQGRDRDKKIVGGANQSNAQQSLSGSLEKLSMLTVSDAPNQTKNPRDNIPEIPPSSVTSGIMGPAKVLESQLLDERSLLSCLVRAIPVGGSGRIRISTTLLTRLSKMLAPLQWDDYKQRHGRLEDFVACHPQLFVIEGDFIHLREGAHAIISATTAAAKVAAAAAASPGGSGLLPTVALTPVAQIRRPKRNSSFDPNPQNPNLMGNTENTMFTNRAIVQGKPLQLMVKQNQSLNGHSSIKILSKPRDLQGQNGALAEMRSSSSSLNATVGSGARPDKGGSNTFQSNGSNSGANGMNLGTKQQGR</sequence>
<evidence type="ECO:0000313" key="4">
    <source>
        <dbReference type="EMBL" id="ERN07208.1"/>
    </source>
</evidence>
<feature type="compositionally biased region" description="Polar residues" evidence="2">
    <location>
        <begin position="838"/>
        <end position="848"/>
    </location>
</feature>
<dbReference type="PANTHER" id="PTHR35766:SF1">
    <property type="entry name" value="OS08G0543600 PROTEIN"/>
    <property type="match status" value="1"/>
</dbReference>
<dbReference type="PANTHER" id="PTHR35766">
    <property type="entry name" value="OS08G0543600 PROTEIN"/>
    <property type="match status" value="1"/>
</dbReference>
<feature type="domain" description="DUF7725" evidence="3">
    <location>
        <begin position="651"/>
        <end position="723"/>
    </location>
</feature>
<evidence type="ECO:0000256" key="2">
    <source>
        <dbReference type="SAM" id="MobiDB-lite"/>
    </source>
</evidence>
<dbReference type="OMA" id="HSFVMNQ"/>
<feature type="region of interest" description="Disordered" evidence="2">
    <location>
        <begin position="765"/>
        <end position="786"/>
    </location>
</feature>
<dbReference type="EMBL" id="KI393807">
    <property type="protein sequence ID" value="ERN07208.1"/>
    <property type="molecule type" value="Genomic_DNA"/>
</dbReference>
<dbReference type="InterPro" id="IPR056142">
    <property type="entry name" value="DUF7725"/>
</dbReference>
<feature type="coiled-coil region" evidence="1">
    <location>
        <begin position="116"/>
        <end position="230"/>
    </location>
</feature>
<dbReference type="Gramene" id="ERN07208">
    <property type="protein sequence ID" value="ERN07208"/>
    <property type="gene ID" value="AMTR_s00019p00174630"/>
</dbReference>